<evidence type="ECO:0000313" key="2">
    <source>
        <dbReference type="Ensembl" id="ENSPEMP00000030322.1"/>
    </source>
</evidence>
<dbReference type="GeneTree" id="ENSGT00910000148460"/>
<reference evidence="2 3" key="1">
    <citation type="submission" date="2018-10" db="EMBL/GenBank/DDBJ databases">
        <title>Improved assembly of the deer mouse Peromyscus maniculatus genome.</title>
        <authorList>
            <person name="Lassance J.-M."/>
            <person name="Hoekstra H.E."/>
        </authorList>
    </citation>
    <scope>NUCLEOTIDE SEQUENCE [LARGE SCALE GENOMIC DNA]</scope>
</reference>
<dbReference type="AlphaFoldDB" id="A0A8C8W1D4"/>
<dbReference type="Pfam" id="PF13307">
    <property type="entry name" value="Helicase_C_2"/>
    <property type="match status" value="1"/>
</dbReference>
<dbReference type="InterPro" id="IPR027417">
    <property type="entry name" value="P-loop_NTPase"/>
</dbReference>
<evidence type="ECO:0000313" key="3">
    <source>
        <dbReference type="Proteomes" id="UP000694547"/>
    </source>
</evidence>
<dbReference type="Proteomes" id="UP000694547">
    <property type="component" value="Chromosome 9"/>
</dbReference>
<dbReference type="PANTHER" id="PTHR11472:SF41">
    <property type="entry name" value="ATP-DEPENDENT DNA HELICASE DDX11-RELATED"/>
    <property type="match status" value="1"/>
</dbReference>
<feature type="domain" description="ATP-dependent helicase C-terminal" evidence="1">
    <location>
        <begin position="1"/>
        <end position="43"/>
    </location>
</feature>
<keyword evidence="3" id="KW-1185">Reference proteome</keyword>
<dbReference type="GO" id="GO:0003678">
    <property type="term" value="F:DNA helicase activity"/>
    <property type="evidence" value="ECO:0007669"/>
    <property type="project" value="TreeGrafter"/>
</dbReference>
<dbReference type="GO" id="GO:0003676">
    <property type="term" value="F:nucleic acid binding"/>
    <property type="evidence" value="ECO:0007669"/>
    <property type="project" value="InterPro"/>
</dbReference>
<dbReference type="PANTHER" id="PTHR11472">
    <property type="entry name" value="DNA REPAIR DEAD HELICASE RAD3/XP-D SUBFAMILY MEMBER"/>
    <property type="match status" value="1"/>
</dbReference>
<proteinExistence type="predicted"/>
<dbReference type="GO" id="GO:0016818">
    <property type="term" value="F:hydrolase activity, acting on acid anhydrides, in phosphorus-containing anhydrides"/>
    <property type="evidence" value="ECO:0007669"/>
    <property type="project" value="InterPro"/>
</dbReference>
<reference evidence="2" key="2">
    <citation type="submission" date="2025-08" db="UniProtKB">
        <authorList>
            <consortium name="Ensembl"/>
        </authorList>
    </citation>
    <scope>IDENTIFICATION</scope>
</reference>
<dbReference type="InterPro" id="IPR006555">
    <property type="entry name" value="ATP-dep_Helicase_C"/>
</dbReference>
<reference evidence="2" key="3">
    <citation type="submission" date="2025-09" db="UniProtKB">
        <authorList>
            <consortium name="Ensembl"/>
        </authorList>
    </citation>
    <scope>IDENTIFICATION</scope>
</reference>
<dbReference type="Ensembl" id="ENSPEMT00000036881.1">
    <property type="protein sequence ID" value="ENSPEMP00000030322.1"/>
    <property type="gene ID" value="ENSPEMG00000030108.1"/>
</dbReference>
<dbReference type="GO" id="GO:0005634">
    <property type="term" value="C:nucleus"/>
    <property type="evidence" value="ECO:0007669"/>
    <property type="project" value="TreeGrafter"/>
</dbReference>
<dbReference type="InterPro" id="IPR045028">
    <property type="entry name" value="DinG/Rad3-like"/>
</dbReference>
<evidence type="ECO:0000259" key="1">
    <source>
        <dbReference type="Pfam" id="PF13307"/>
    </source>
</evidence>
<sequence>MSEGITFSDDLGQCVVIVGMPYPNLKSPELQEKTAYLDQTLVSAVFQKMKGNHCAPGSFLCLPCCPGEAASMDMRPCGGQSHLWSCLCCYAEGTFLSNSLPSCTQGISHQVLSFLYTGHLSLTPFLPLQRTFLNSFSSCT</sequence>
<dbReference type="Gene3D" id="3.40.50.300">
    <property type="entry name" value="P-loop containing nucleotide triphosphate hydrolases"/>
    <property type="match status" value="1"/>
</dbReference>
<accession>A0A8C8W1D4</accession>
<dbReference type="GO" id="GO:0005524">
    <property type="term" value="F:ATP binding"/>
    <property type="evidence" value="ECO:0007669"/>
    <property type="project" value="InterPro"/>
</dbReference>
<name>A0A8C8W1D4_PERMB</name>
<protein>
    <recommendedName>
        <fullName evidence="1">ATP-dependent helicase C-terminal domain-containing protein</fullName>
    </recommendedName>
</protein>
<dbReference type="GO" id="GO:0006139">
    <property type="term" value="P:nucleobase-containing compound metabolic process"/>
    <property type="evidence" value="ECO:0007669"/>
    <property type="project" value="InterPro"/>
</dbReference>
<organism evidence="2 3">
    <name type="scientific">Peromyscus maniculatus bairdii</name>
    <name type="common">Prairie deer mouse</name>
    <dbReference type="NCBI Taxonomy" id="230844"/>
    <lineage>
        <taxon>Eukaryota</taxon>
        <taxon>Metazoa</taxon>
        <taxon>Chordata</taxon>
        <taxon>Craniata</taxon>
        <taxon>Vertebrata</taxon>
        <taxon>Euteleostomi</taxon>
        <taxon>Mammalia</taxon>
        <taxon>Eutheria</taxon>
        <taxon>Euarchontoglires</taxon>
        <taxon>Glires</taxon>
        <taxon>Rodentia</taxon>
        <taxon>Myomorpha</taxon>
        <taxon>Muroidea</taxon>
        <taxon>Cricetidae</taxon>
        <taxon>Neotominae</taxon>
        <taxon>Peromyscus</taxon>
    </lineage>
</organism>
<dbReference type="GO" id="GO:0034085">
    <property type="term" value="P:establishment of sister chromatid cohesion"/>
    <property type="evidence" value="ECO:0007669"/>
    <property type="project" value="TreeGrafter"/>
</dbReference>